<dbReference type="Proteomes" id="UP000298656">
    <property type="component" value="Chromosome 1"/>
</dbReference>
<evidence type="ECO:0000313" key="2">
    <source>
        <dbReference type="EMBL" id="QCP49596.1"/>
    </source>
</evidence>
<name>A0A4P8IMQ5_9BURK</name>
<dbReference type="InterPro" id="IPR014710">
    <property type="entry name" value="RmlC-like_jellyroll"/>
</dbReference>
<accession>A0A4P8IMQ5</accession>
<dbReference type="RefSeq" id="WP_137332421.1">
    <property type="nucleotide sequence ID" value="NZ_CP040077.1"/>
</dbReference>
<dbReference type="EMBL" id="CP040077">
    <property type="protein sequence ID" value="QCP49596.1"/>
    <property type="molecule type" value="Genomic_DNA"/>
</dbReference>
<proteinExistence type="predicted"/>
<evidence type="ECO:0000259" key="1">
    <source>
        <dbReference type="Pfam" id="PF07883"/>
    </source>
</evidence>
<reference evidence="2 3" key="1">
    <citation type="submission" date="2019-05" db="EMBL/GenBank/DDBJ databases">
        <title>Burkholderia sp. DHOD12, isolated from subtropical forest soil.</title>
        <authorList>
            <person name="Gao Z.-H."/>
            <person name="Qiu L.-H."/>
        </authorList>
    </citation>
    <scope>NUCLEOTIDE SEQUENCE [LARGE SCALE GENOMIC DNA]</scope>
    <source>
        <strain evidence="2 3">DHOD12</strain>
    </source>
</reference>
<keyword evidence="3" id="KW-1185">Reference proteome</keyword>
<gene>
    <name evidence="2" type="ORF">FAZ95_10695</name>
</gene>
<dbReference type="InterPro" id="IPR013096">
    <property type="entry name" value="Cupin_2"/>
</dbReference>
<protein>
    <submittedName>
        <fullName evidence="2">Cupin domain-containing protein</fullName>
    </submittedName>
</protein>
<evidence type="ECO:0000313" key="3">
    <source>
        <dbReference type="Proteomes" id="UP000298656"/>
    </source>
</evidence>
<dbReference type="KEGG" id="tvl:FAZ95_10695"/>
<feature type="domain" description="Cupin type-2" evidence="1">
    <location>
        <begin position="51"/>
        <end position="106"/>
    </location>
</feature>
<dbReference type="InterPro" id="IPR011051">
    <property type="entry name" value="RmlC_Cupin_sf"/>
</dbReference>
<dbReference type="Pfam" id="PF07883">
    <property type="entry name" value="Cupin_2"/>
    <property type="match status" value="1"/>
</dbReference>
<sequence>MTHIPDKPAEDGAHCVRLDAGSRWSEPSVPKAMYAASGEALDVSIRVFDTDESIEAAEHALGEEIGAILDGEFEVEAAGERYVLRAGEAILIPPGATRRWRCRSARGVAYRVVVKIPALPGVSA</sequence>
<dbReference type="SUPFAM" id="SSF51182">
    <property type="entry name" value="RmlC-like cupins"/>
    <property type="match status" value="1"/>
</dbReference>
<dbReference type="Gene3D" id="2.60.120.10">
    <property type="entry name" value="Jelly Rolls"/>
    <property type="match status" value="1"/>
</dbReference>
<organism evidence="2 3">
    <name type="scientific">Trinickia violacea</name>
    <dbReference type="NCBI Taxonomy" id="2571746"/>
    <lineage>
        <taxon>Bacteria</taxon>
        <taxon>Pseudomonadati</taxon>
        <taxon>Pseudomonadota</taxon>
        <taxon>Betaproteobacteria</taxon>
        <taxon>Burkholderiales</taxon>
        <taxon>Burkholderiaceae</taxon>
        <taxon>Trinickia</taxon>
    </lineage>
</organism>
<dbReference type="OrthoDB" id="9035486at2"/>
<dbReference type="AlphaFoldDB" id="A0A4P8IMQ5"/>